<evidence type="ECO:0000313" key="3">
    <source>
        <dbReference type="Proteomes" id="UP001168972"/>
    </source>
</evidence>
<dbReference type="SUPFAM" id="SSF63748">
    <property type="entry name" value="Tudor/PWWP/MBT"/>
    <property type="match status" value="5"/>
</dbReference>
<comment type="caution">
    <text evidence="2">The sequence shown here is derived from an EMBL/GenBank/DDBJ whole genome shotgun (WGS) entry which is preliminary data.</text>
</comment>
<dbReference type="PANTHER" id="PTHR16442">
    <property type="entry name" value="RING FINGER PROTEIN 17"/>
    <property type="match status" value="1"/>
</dbReference>
<dbReference type="InterPro" id="IPR002999">
    <property type="entry name" value="Tudor"/>
</dbReference>
<keyword evidence="3" id="KW-1185">Reference proteome</keyword>
<dbReference type="Proteomes" id="UP001168972">
    <property type="component" value="Unassembled WGS sequence"/>
</dbReference>
<organism evidence="2 3">
    <name type="scientific">Microctonus hyperodae</name>
    <name type="common">Parasitoid wasp</name>
    <dbReference type="NCBI Taxonomy" id="165561"/>
    <lineage>
        <taxon>Eukaryota</taxon>
        <taxon>Metazoa</taxon>
        <taxon>Ecdysozoa</taxon>
        <taxon>Arthropoda</taxon>
        <taxon>Hexapoda</taxon>
        <taxon>Insecta</taxon>
        <taxon>Pterygota</taxon>
        <taxon>Neoptera</taxon>
        <taxon>Endopterygota</taxon>
        <taxon>Hymenoptera</taxon>
        <taxon>Apocrita</taxon>
        <taxon>Ichneumonoidea</taxon>
        <taxon>Braconidae</taxon>
        <taxon>Euphorinae</taxon>
        <taxon>Microctonus</taxon>
    </lineage>
</organism>
<protein>
    <recommendedName>
        <fullName evidence="1">Tudor domain-containing protein</fullName>
    </recommendedName>
</protein>
<evidence type="ECO:0000259" key="1">
    <source>
        <dbReference type="PROSITE" id="PS50304"/>
    </source>
</evidence>
<proteinExistence type="predicted"/>
<dbReference type="PANTHER" id="PTHR16442:SF1">
    <property type="entry name" value="RING FINGER PROTEIN 17"/>
    <property type="match status" value="1"/>
</dbReference>
<dbReference type="EMBL" id="JAQQBR010001831">
    <property type="protein sequence ID" value="KAK0168302.1"/>
    <property type="molecule type" value="Genomic_DNA"/>
</dbReference>
<dbReference type="Gene3D" id="2.30.30.140">
    <property type="match status" value="5"/>
</dbReference>
<name>A0AA39FEW7_MICHY</name>
<dbReference type="Pfam" id="PF00567">
    <property type="entry name" value="TUDOR"/>
    <property type="match status" value="5"/>
</dbReference>
<dbReference type="Gene3D" id="2.40.50.90">
    <property type="match status" value="2"/>
</dbReference>
<feature type="domain" description="Tudor" evidence="1">
    <location>
        <begin position="716"/>
        <end position="774"/>
    </location>
</feature>
<feature type="domain" description="Tudor" evidence="1">
    <location>
        <begin position="1371"/>
        <end position="1429"/>
    </location>
</feature>
<dbReference type="InterPro" id="IPR035437">
    <property type="entry name" value="SNase_OB-fold_sf"/>
</dbReference>
<accession>A0AA39FEW7</accession>
<evidence type="ECO:0000313" key="2">
    <source>
        <dbReference type="EMBL" id="KAK0168302.1"/>
    </source>
</evidence>
<sequence>MVDEVKQALAFPEEVDNSANVEFQINQHFVYLHGILQNLEDQMIEILHSQRNGRLRNLIEIQEELQSLETQLQNGILLSNLAESQSESVIQSEVVEAVKNLFNIPCYVVKHQIDEKNTESIKFHTDPSFIEVMKNHCSVTVQPFTNQYSLMTADNLPEDYVIATVDRESLPVPALLAPPVQEQSSTAVDPVLETSVVSASTSSQSLVETDSRKGYEVHVTYIGNPYCFYVRKKEDDHIYLEIQRELAKYDNIHDIPEEVKEGEIYVVQDVVRKWFRGRIKSSTSMSHHQSDIYQIFAIDYGFIAGKINRSRLRKITPKLAEIPPLVQKHRLFDIYPINGKLWSKESVESMRRVVASTNDKLPKVYEVNHDSKIGCDLLMPSTIHNDPVSVRDTLLFLGHGTFVTTDKLFRINPSASNAYHYEKLEMDKYYDVVCLNIESPLCFYVRKADYNESYFQKMISEMTKTYQKTRKLKSLIYNPSIGMNYAVPYEGSWHRGVVSSIPGNKKIEVFLVDLGVKTTMTYKKIRRLDPSFTVANIRAIKISLKDATIPDGGWGANIENVMREFMNPTAQMIISSKTDDCYIASILNHNNISLNSVLDAKCFTENNVRSISPLSLIPLTTSSKKKNKSKTKRRPDNICPIITNNENRTLIQNTTSINMRRSKQDEDPYRCSVNVIRVVSPDEIYLAITNRTDTFDEIHDKMQKFYSKQKAVVAPDMSEGNICAVRLSTNNAYYRAKIIDVEDDNVKVFLIDEGTYEIVSKDSIQSLADHLHDIPAFLFKVRLAGIYPTCGKTTWTSLTCDKLIEIVNANENRNFYIAKVGETVNEAMTVDLYVEQANIIDAVSPTVIEINLVNRMLVEAGLALPIKNYNDKKLKILAAEIKKEMNIYNESATITVDAKEIIQENNVDTTVNCDDFTMDPPRRLTNKFPSNIPTWLPPDPIIKSTLCARITYIDWDGFVYLHPIDRTAELKSLDQKINDRFKFKELNTDVTWKPGDMCIASCSINTWCRGVVHQVLEKYISVEFIDYGNLEWEVPSVLSKELMLTNVPCMANKCQIHGLISASPNGTWNSTELMQLHSTLVEKVSNVTILGKKDDYYIIQINAIEGVTENFFDYLVEKFHMNLLHSFDRNIESDAESNCSANIYPEIDDQNDDASADVVIEGIIENNNYDNSEVNAMNSNSNESVKNFAGFVASSMESNHEDIDLPQDDYIVRNTLRNIVDVVSARHEKYIEPNSLLADDTTDSEKEFSNESYVEDDDDDIVSFDNDVYYALRPINSIITQSYLPVKSDLIFKDPSQALNNNGKYEPLNLPDNITEFPAAIGDIDKDQSNVVWLHPCETRDNSFLNFFRRIYIDTQSRMASEADLQPLLNNFDSGTPCCAKYKGDWHRGRIVSPVIISGMLEVLYVDWGNVEWVKANEIRRMKTEWFKLPTLAIKCRLWNTRTTRDEKARNWLRFKRDHSDELYKTRVVGRESDRLVVKIFDSDNDETLMYQDLIDQEIFHSELKDHYLMNH</sequence>
<dbReference type="GO" id="GO:0005737">
    <property type="term" value="C:cytoplasm"/>
    <property type="evidence" value="ECO:0007669"/>
    <property type="project" value="UniProtKB-ARBA"/>
</dbReference>
<dbReference type="SMART" id="SM00333">
    <property type="entry name" value="TUDOR"/>
    <property type="match status" value="5"/>
</dbReference>
<reference evidence="2" key="2">
    <citation type="submission" date="2023-03" db="EMBL/GenBank/DDBJ databases">
        <authorList>
            <person name="Inwood S.N."/>
            <person name="Skelly J.G."/>
            <person name="Guhlin J."/>
            <person name="Harrop T.W.R."/>
            <person name="Goldson S.G."/>
            <person name="Dearden P.K."/>
        </authorList>
    </citation>
    <scope>NUCLEOTIDE SEQUENCE</scope>
    <source>
        <strain evidence="2">Lincoln</strain>
        <tissue evidence="2">Whole body</tissue>
    </source>
</reference>
<reference evidence="2" key="1">
    <citation type="journal article" date="2023" name="bioRxiv">
        <title>Scaffold-level genome assemblies of two parasitoid biocontrol wasps reveal the parthenogenesis mechanism and an associated novel virus.</title>
        <authorList>
            <person name="Inwood S."/>
            <person name="Skelly J."/>
            <person name="Guhlin J."/>
            <person name="Harrop T."/>
            <person name="Goldson S."/>
            <person name="Dearden P."/>
        </authorList>
    </citation>
    <scope>NUCLEOTIDE SEQUENCE</scope>
    <source>
        <strain evidence="2">Lincoln</strain>
        <tissue evidence="2">Whole body</tissue>
    </source>
</reference>
<dbReference type="PROSITE" id="PS50304">
    <property type="entry name" value="TUDOR"/>
    <property type="match status" value="2"/>
</dbReference>
<gene>
    <name evidence="2" type="ORF">PV327_002125</name>
</gene>